<dbReference type="Proteomes" id="UP000603200">
    <property type="component" value="Unassembled WGS sequence"/>
</dbReference>
<feature type="compositionally biased region" description="Polar residues" evidence="13">
    <location>
        <begin position="12"/>
        <end position="21"/>
    </location>
</feature>
<dbReference type="EMBL" id="BOMN01000060">
    <property type="protein sequence ID" value="GIE21726.1"/>
    <property type="molecule type" value="Genomic_DNA"/>
</dbReference>
<keyword evidence="11 12" id="KW-0350">Heme biosynthesis</keyword>
<evidence type="ECO:0000256" key="4">
    <source>
        <dbReference type="ARBA" id="ARBA00004744"/>
    </source>
</evidence>
<evidence type="ECO:0000256" key="3">
    <source>
        <dbReference type="ARBA" id="ARBA00002185"/>
    </source>
</evidence>
<dbReference type="SUPFAM" id="SSF54373">
    <property type="entry name" value="FAD-linked reductases, C-terminal domain"/>
    <property type="match status" value="1"/>
</dbReference>
<accession>A0ABQ3ZT19</accession>
<evidence type="ECO:0000259" key="14">
    <source>
        <dbReference type="Pfam" id="PF01593"/>
    </source>
</evidence>
<dbReference type="InterPro" id="IPR036188">
    <property type="entry name" value="FAD/NAD-bd_sf"/>
</dbReference>
<comment type="similarity">
    <text evidence="5 12">Belongs to the protoporphyrinogen/coproporphyrinogen oxidase family. Coproporphyrinogen III oxidase subfamily.</text>
</comment>
<dbReference type="InterPro" id="IPR002937">
    <property type="entry name" value="Amino_oxidase"/>
</dbReference>
<evidence type="ECO:0000313" key="15">
    <source>
        <dbReference type="EMBL" id="GIE21726.1"/>
    </source>
</evidence>
<reference evidence="15 16" key="1">
    <citation type="submission" date="2021-01" db="EMBL/GenBank/DDBJ databases">
        <title>Whole genome shotgun sequence of Actinoplanes humidus NBRC 14915.</title>
        <authorList>
            <person name="Komaki H."/>
            <person name="Tamura T."/>
        </authorList>
    </citation>
    <scope>NUCLEOTIDE SEQUENCE [LARGE SCALE GENOMIC DNA]</scope>
    <source>
        <strain evidence="15 16">NBRC 14915</strain>
    </source>
</reference>
<feature type="region of interest" description="Disordered" evidence="13">
    <location>
        <begin position="1"/>
        <end position="21"/>
    </location>
</feature>
<keyword evidence="8 12" id="KW-0285">Flavoprotein</keyword>
<dbReference type="PANTHER" id="PTHR42923:SF3">
    <property type="entry name" value="PROTOPORPHYRINOGEN OXIDASE"/>
    <property type="match status" value="1"/>
</dbReference>
<dbReference type="InterPro" id="IPR004572">
    <property type="entry name" value="Protoporphyrinogen_oxidase"/>
</dbReference>
<evidence type="ECO:0000256" key="5">
    <source>
        <dbReference type="ARBA" id="ARBA00008310"/>
    </source>
</evidence>
<evidence type="ECO:0000256" key="8">
    <source>
        <dbReference type="ARBA" id="ARBA00022630"/>
    </source>
</evidence>
<name>A0ABQ3ZT19_9ACTN</name>
<evidence type="ECO:0000256" key="11">
    <source>
        <dbReference type="ARBA" id="ARBA00023133"/>
    </source>
</evidence>
<evidence type="ECO:0000256" key="2">
    <source>
        <dbReference type="ARBA" id="ARBA00001974"/>
    </source>
</evidence>
<evidence type="ECO:0000256" key="1">
    <source>
        <dbReference type="ARBA" id="ARBA00001755"/>
    </source>
</evidence>
<dbReference type="Gene3D" id="3.50.50.60">
    <property type="entry name" value="FAD/NAD(P)-binding domain"/>
    <property type="match status" value="1"/>
</dbReference>
<evidence type="ECO:0000256" key="6">
    <source>
        <dbReference type="ARBA" id="ARBA00012402"/>
    </source>
</evidence>
<protein>
    <recommendedName>
        <fullName evidence="7 12">Coproporphyrinogen III oxidase</fullName>
        <ecNumber evidence="6 12">1.3.3.15</ecNumber>
    </recommendedName>
</protein>
<evidence type="ECO:0000256" key="12">
    <source>
        <dbReference type="RuleBase" id="RU364052"/>
    </source>
</evidence>
<dbReference type="PANTHER" id="PTHR42923">
    <property type="entry name" value="PROTOPORPHYRINOGEN OXIDASE"/>
    <property type="match status" value="1"/>
</dbReference>
<dbReference type="NCBIfam" id="TIGR00562">
    <property type="entry name" value="proto_IX_ox"/>
    <property type="match status" value="1"/>
</dbReference>
<gene>
    <name evidence="15" type="primary">hemY</name>
    <name evidence="15" type="ORF">Ahu01nite_048280</name>
</gene>
<dbReference type="Gene3D" id="3.90.660.20">
    <property type="entry name" value="Protoporphyrinogen oxidase, mitochondrial, domain 2"/>
    <property type="match status" value="1"/>
</dbReference>
<keyword evidence="9 12" id="KW-0274">FAD</keyword>
<evidence type="ECO:0000313" key="16">
    <source>
        <dbReference type="Proteomes" id="UP000603200"/>
    </source>
</evidence>
<evidence type="ECO:0000256" key="7">
    <source>
        <dbReference type="ARBA" id="ARBA00019046"/>
    </source>
</evidence>
<organism evidence="15 16">
    <name type="scientific">Winogradskya humida</name>
    <dbReference type="NCBI Taxonomy" id="113566"/>
    <lineage>
        <taxon>Bacteria</taxon>
        <taxon>Bacillati</taxon>
        <taxon>Actinomycetota</taxon>
        <taxon>Actinomycetes</taxon>
        <taxon>Micromonosporales</taxon>
        <taxon>Micromonosporaceae</taxon>
        <taxon>Winogradskya</taxon>
    </lineage>
</organism>
<proteinExistence type="inferred from homology"/>
<evidence type="ECO:0000256" key="9">
    <source>
        <dbReference type="ARBA" id="ARBA00022827"/>
    </source>
</evidence>
<keyword evidence="10 12" id="KW-0560">Oxidoreductase</keyword>
<comment type="caution">
    <text evidence="15">The sequence shown here is derived from an EMBL/GenBank/DDBJ whole genome shotgun (WGS) entry which is preliminary data.</text>
</comment>
<keyword evidence="12" id="KW-0963">Cytoplasm</keyword>
<comment type="subcellular location">
    <subcellularLocation>
        <location evidence="12">Cytoplasm</location>
    </subcellularLocation>
</comment>
<evidence type="ECO:0000256" key="10">
    <source>
        <dbReference type="ARBA" id="ARBA00023002"/>
    </source>
</evidence>
<comment type="pathway">
    <text evidence="4 12">Porphyrin-containing compound metabolism; protoheme biosynthesis.</text>
</comment>
<comment type="cofactor">
    <cofactor evidence="2 12">
        <name>FAD</name>
        <dbReference type="ChEBI" id="CHEBI:57692"/>
    </cofactor>
</comment>
<evidence type="ECO:0000256" key="13">
    <source>
        <dbReference type="SAM" id="MobiDB-lite"/>
    </source>
</evidence>
<dbReference type="SUPFAM" id="SSF51905">
    <property type="entry name" value="FAD/NAD(P)-binding domain"/>
    <property type="match status" value="1"/>
</dbReference>
<dbReference type="Gene3D" id="1.10.3110.10">
    <property type="entry name" value="protoporphyrinogen ix oxidase, domain 3"/>
    <property type="match status" value="1"/>
</dbReference>
<feature type="domain" description="Amine oxidase" evidence="14">
    <location>
        <begin position="46"/>
        <end position="493"/>
    </location>
</feature>
<dbReference type="EC" id="1.3.3.15" evidence="6 12"/>
<dbReference type="InterPro" id="IPR050464">
    <property type="entry name" value="Zeta_carotene_desat/Oxidored"/>
</dbReference>
<dbReference type="Pfam" id="PF01593">
    <property type="entry name" value="Amino_oxidase"/>
    <property type="match status" value="1"/>
</dbReference>
<keyword evidence="16" id="KW-1185">Reference proteome</keyword>
<sequence length="499" mass="51052">MPLTSKDPGHRGTSQPDSVENASVRLKAVGQLHGVRKRVAVIGGGVAGLAAAVRIRDQAPADTEIIVYEQSGRLGGKLRTGDIAGTQVERGAESMLMSSPDGGESAAIRFARRLGLGDSLVHPAAIPAALAIGGKLERVPAGTLVGVPGDLSTLGAVATPKAGADRDEGRPLLAEGEDIAVGELVRARYGAEVADRLVDPMLGGVYAGRADRLSLATTMPALARTARTEHTLAGAVRAAQAASVRAPGRPIFASLAGGMSSLIGAAAAASGARISLGLPVRELQRTAHGWRLLLGPVPMPQTDDVDAVVLAVPASPAARMLAGIDLSAAAEVEVLGYASVALAAFALPPGTELPELSGFLVPPGEGTLVKAATFFTRKWSHLATGDGPVIVRVSLGRDGEQERLQYDDSVLAATAHAELGRLLDTELPQPTASWVQRWGGGLPQYAPGHLDRVALARAALNDHPGLALAGAAFDGVGVPACVASGEKAADDVLKYLEKR</sequence>
<comment type="catalytic activity">
    <reaction evidence="1">
        <text>coproporphyrinogen III + 3 O2 = coproporphyrin III + 3 H2O2</text>
        <dbReference type="Rhea" id="RHEA:43436"/>
        <dbReference type="ChEBI" id="CHEBI:15379"/>
        <dbReference type="ChEBI" id="CHEBI:16240"/>
        <dbReference type="ChEBI" id="CHEBI:57309"/>
        <dbReference type="ChEBI" id="CHEBI:131725"/>
        <dbReference type="EC" id="1.3.3.15"/>
    </reaction>
    <physiologicalReaction direction="left-to-right" evidence="1">
        <dbReference type="Rhea" id="RHEA:43437"/>
    </physiologicalReaction>
</comment>
<comment type="function">
    <text evidence="3 12">Involved in coproporphyrin-dependent heme b biosynthesis. Catalyzes the oxidation of coproporphyrinogen III to coproporphyrin III.</text>
</comment>